<evidence type="ECO:0000256" key="5">
    <source>
        <dbReference type="ARBA" id="ARBA00023002"/>
    </source>
</evidence>
<evidence type="ECO:0000256" key="3">
    <source>
        <dbReference type="ARBA" id="ARBA00022827"/>
    </source>
</evidence>
<dbReference type="EMBL" id="KN880632">
    <property type="protein sequence ID" value="KIY64509.1"/>
    <property type="molecule type" value="Genomic_DNA"/>
</dbReference>
<comment type="similarity">
    <text evidence="1">Belongs to the FMO family.</text>
</comment>
<dbReference type="Proteomes" id="UP000054007">
    <property type="component" value="Unassembled WGS sequence"/>
</dbReference>
<name>A0A0D7B2W0_9AGAR</name>
<accession>A0A0D7B2W0</accession>
<evidence type="ECO:0000256" key="2">
    <source>
        <dbReference type="ARBA" id="ARBA00022630"/>
    </source>
</evidence>
<organism evidence="6 7">
    <name type="scientific">Cylindrobasidium torrendii FP15055 ss-10</name>
    <dbReference type="NCBI Taxonomy" id="1314674"/>
    <lineage>
        <taxon>Eukaryota</taxon>
        <taxon>Fungi</taxon>
        <taxon>Dikarya</taxon>
        <taxon>Basidiomycota</taxon>
        <taxon>Agaricomycotina</taxon>
        <taxon>Agaricomycetes</taxon>
        <taxon>Agaricomycetidae</taxon>
        <taxon>Agaricales</taxon>
        <taxon>Marasmiineae</taxon>
        <taxon>Physalacriaceae</taxon>
        <taxon>Cylindrobasidium</taxon>
    </lineage>
</organism>
<keyword evidence="2" id="KW-0285">Flavoprotein</keyword>
<keyword evidence="5" id="KW-0560">Oxidoreductase</keyword>
<dbReference type="AlphaFoldDB" id="A0A0D7B2W0"/>
<dbReference type="InterPro" id="IPR036188">
    <property type="entry name" value="FAD/NAD-bd_sf"/>
</dbReference>
<dbReference type="SUPFAM" id="SSF51905">
    <property type="entry name" value="FAD/NAD(P)-binding domain"/>
    <property type="match status" value="1"/>
</dbReference>
<dbReference type="GO" id="GO:0050661">
    <property type="term" value="F:NADP binding"/>
    <property type="evidence" value="ECO:0007669"/>
    <property type="project" value="InterPro"/>
</dbReference>
<keyword evidence="7" id="KW-1185">Reference proteome</keyword>
<keyword evidence="4" id="KW-0521">NADP</keyword>
<dbReference type="Gene3D" id="3.50.50.60">
    <property type="entry name" value="FAD/NAD(P)-binding domain"/>
    <property type="match status" value="2"/>
</dbReference>
<dbReference type="PANTHER" id="PTHR23023">
    <property type="entry name" value="DIMETHYLANILINE MONOOXYGENASE"/>
    <property type="match status" value="1"/>
</dbReference>
<proteinExistence type="inferred from homology"/>
<dbReference type="InterPro" id="IPR050346">
    <property type="entry name" value="FMO-like"/>
</dbReference>
<dbReference type="InterPro" id="IPR000960">
    <property type="entry name" value="Flavin_mOase"/>
</dbReference>
<dbReference type="OrthoDB" id="66881at2759"/>
<dbReference type="Pfam" id="PF00743">
    <property type="entry name" value="FMO-like"/>
    <property type="match status" value="1"/>
</dbReference>
<dbReference type="GO" id="GO:0050660">
    <property type="term" value="F:flavin adenine dinucleotide binding"/>
    <property type="evidence" value="ECO:0007669"/>
    <property type="project" value="InterPro"/>
</dbReference>
<evidence type="ECO:0000313" key="7">
    <source>
        <dbReference type="Proteomes" id="UP000054007"/>
    </source>
</evidence>
<keyword evidence="3" id="KW-0274">FAD</keyword>
<dbReference type="InterPro" id="IPR020946">
    <property type="entry name" value="Flavin_mOase-like"/>
</dbReference>
<evidence type="ECO:0000256" key="1">
    <source>
        <dbReference type="ARBA" id="ARBA00009183"/>
    </source>
</evidence>
<evidence type="ECO:0000313" key="6">
    <source>
        <dbReference type="EMBL" id="KIY64509.1"/>
    </source>
</evidence>
<dbReference type="GO" id="GO:0004499">
    <property type="term" value="F:N,N-dimethylaniline monooxygenase activity"/>
    <property type="evidence" value="ECO:0007669"/>
    <property type="project" value="InterPro"/>
</dbReference>
<sequence>MSDRILIIGAGVAGLVTLRNLTERGEYTNVQLVERRDDVGGVWYLDNPEEKEAKPRWPSPAYPGLIGNVLPEYLSISGFPFPEPPMTPYQPFPTLVETHEYLKNFAKPYLENGKIRLNIDVQEVRELPEGQGWKVVIKDWNQDGKVKAEIYAKVVIAVSWYDNPVWPNTEGLDAVREEDLAVHAKWWRGPTGYEGKRALVIGNANSSNDMAAHLAPVAESVYRSIRRPAFPGFPSLPDERIKDVAPVVKYEVDEDNKITATLKDGTIIPDLDVILVGTGYQAYPSFVRVLANDFSTRSIMDPAPDPHRVPGLHRYILYAPNPSLAFTLPMMCFTPFTMADLQSTWLALAWRGEVPVPDTVEGRLKFEAERLKAIEEWVSSIDNPSALYVYGVLGTYEQQYAIDLKADIVKVRPQLENVLPEWSDERTKKRETMYPVKLQSLYWMKKKGLRR</sequence>
<dbReference type="STRING" id="1314674.A0A0D7B2W0"/>
<protein>
    <submittedName>
        <fullName evidence="6">FAD/NAD(P)-binding domain-containing protein</fullName>
    </submittedName>
</protein>
<dbReference type="PRINTS" id="PR00370">
    <property type="entry name" value="FMOXYGENASE"/>
</dbReference>
<evidence type="ECO:0000256" key="4">
    <source>
        <dbReference type="ARBA" id="ARBA00022857"/>
    </source>
</evidence>
<reference evidence="6 7" key="1">
    <citation type="journal article" date="2015" name="Fungal Genet. Biol.">
        <title>Evolution of novel wood decay mechanisms in Agaricales revealed by the genome sequences of Fistulina hepatica and Cylindrobasidium torrendii.</title>
        <authorList>
            <person name="Floudas D."/>
            <person name="Held B.W."/>
            <person name="Riley R."/>
            <person name="Nagy L.G."/>
            <person name="Koehler G."/>
            <person name="Ransdell A.S."/>
            <person name="Younus H."/>
            <person name="Chow J."/>
            <person name="Chiniquy J."/>
            <person name="Lipzen A."/>
            <person name="Tritt A."/>
            <person name="Sun H."/>
            <person name="Haridas S."/>
            <person name="LaButti K."/>
            <person name="Ohm R.A."/>
            <person name="Kues U."/>
            <person name="Blanchette R.A."/>
            <person name="Grigoriev I.V."/>
            <person name="Minto R.E."/>
            <person name="Hibbett D.S."/>
        </authorList>
    </citation>
    <scope>NUCLEOTIDE SEQUENCE [LARGE SCALE GENOMIC DNA]</scope>
    <source>
        <strain evidence="6 7">FP15055 ss-10</strain>
    </source>
</reference>
<gene>
    <name evidence="6" type="ORF">CYLTODRAFT_438183</name>
</gene>